<keyword evidence="2" id="KW-1185">Reference proteome</keyword>
<sequence>MVPFILSAVIDGLSSCGGVPPPPPRRGMQFSKAGQVSPTYCYRNWPIDASSYDTTTAAAPGAMRPSTQAVTGGYTWTDKAGRTTRTVCPFRRAQHSCATAHGARPMPPLSSPPSFAQFVHIESGGGGFGGLSALCYEHAHHGSAPCTTAVASAAATVAAAAAA</sequence>
<comment type="caution">
    <text evidence="1">The sequence shown here is derived from an EMBL/GenBank/DDBJ whole genome shotgun (WGS) entry which is preliminary data.</text>
</comment>
<evidence type="ECO:0000313" key="1">
    <source>
        <dbReference type="EMBL" id="KAG5188098.1"/>
    </source>
</evidence>
<accession>A0A835Z7W3</accession>
<organism evidence="1 2">
    <name type="scientific">Tribonema minus</name>
    <dbReference type="NCBI Taxonomy" id="303371"/>
    <lineage>
        <taxon>Eukaryota</taxon>
        <taxon>Sar</taxon>
        <taxon>Stramenopiles</taxon>
        <taxon>Ochrophyta</taxon>
        <taxon>PX clade</taxon>
        <taxon>Xanthophyceae</taxon>
        <taxon>Tribonematales</taxon>
        <taxon>Tribonemataceae</taxon>
        <taxon>Tribonema</taxon>
    </lineage>
</organism>
<evidence type="ECO:0000313" key="2">
    <source>
        <dbReference type="Proteomes" id="UP000664859"/>
    </source>
</evidence>
<gene>
    <name evidence="1" type="ORF">JKP88DRAFT_234707</name>
</gene>
<name>A0A835Z7W3_9STRA</name>
<dbReference type="Proteomes" id="UP000664859">
    <property type="component" value="Unassembled WGS sequence"/>
</dbReference>
<protein>
    <submittedName>
        <fullName evidence="1">Uncharacterized protein</fullName>
    </submittedName>
</protein>
<reference evidence="1" key="1">
    <citation type="submission" date="2021-02" db="EMBL/GenBank/DDBJ databases">
        <title>First Annotated Genome of the Yellow-green Alga Tribonema minus.</title>
        <authorList>
            <person name="Mahan K.M."/>
        </authorList>
    </citation>
    <scope>NUCLEOTIDE SEQUENCE</scope>
    <source>
        <strain evidence="1">UTEX B ZZ1240</strain>
    </source>
</reference>
<dbReference type="EMBL" id="JAFCMP010000077">
    <property type="protein sequence ID" value="KAG5188098.1"/>
    <property type="molecule type" value="Genomic_DNA"/>
</dbReference>
<dbReference type="AlphaFoldDB" id="A0A835Z7W3"/>
<proteinExistence type="predicted"/>